<gene>
    <name evidence="2" type="ORF">ACFSKX_01850</name>
</gene>
<feature type="transmembrane region" description="Helical" evidence="1">
    <location>
        <begin position="102"/>
        <end position="124"/>
    </location>
</feature>
<feature type="transmembrane region" description="Helical" evidence="1">
    <location>
        <begin position="44"/>
        <end position="63"/>
    </location>
</feature>
<keyword evidence="3" id="KW-1185">Reference proteome</keyword>
<feature type="transmembrane region" description="Helical" evidence="1">
    <location>
        <begin position="20"/>
        <end position="38"/>
    </location>
</feature>
<evidence type="ECO:0000313" key="2">
    <source>
        <dbReference type="EMBL" id="MFD2309147.1"/>
    </source>
</evidence>
<feature type="transmembrane region" description="Helical" evidence="1">
    <location>
        <begin position="167"/>
        <end position="183"/>
    </location>
</feature>
<comment type="caution">
    <text evidence="2">The sequence shown here is derived from an EMBL/GenBank/DDBJ whole genome shotgun (WGS) entry which is preliminary data.</text>
</comment>
<organism evidence="2 3">
    <name type="scientific">Microbulbifer halophilus</name>
    <dbReference type="NCBI Taxonomy" id="453963"/>
    <lineage>
        <taxon>Bacteria</taxon>
        <taxon>Pseudomonadati</taxon>
        <taxon>Pseudomonadota</taxon>
        <taxon>Gammaproteobacteria</taxon>
        <taxon>Cellvibrionales</taxon>
        <taxon>Microbulbiferaceae</taxon>
        <taxon>Microbulbifer</taxon>
    </lineage>
</organism>
<dbReference type="Pfam" id="PF05675">
    <property type="entry name" value="DUF817"/>
    <property type="match status" value="1"/>
</dbReference>
<dbReference type="InterPro" id="IPR008535">
    <property type="entry name" value="DUF817"/>
</dbReference>
<reference evidence="3" key="1">
    <citation type="journal article" date="2019" name="Int. J. Syst. Evol. Microbiol.">
        <title>The Global Catalogue of Microorganisms (GCM) 10K type strain sequencing project: providing services to taxonomists for standard genome sequencing and annotation.</title>
        <authorList>
            <consortium name="The Broad Institute Genomics Platform"/>
            <consortium name="The Broad Institute Genome Sequencing Center for Infectious Disease"/>
            <person name="Wu L."/>
            <person name="Ma J."/>
        </authorList>
    </citation>
    <scope>NUCLEOTIDE SEQUENCE [LARGE SCALE GENOMIC DNA]</scope>
    <source>
        <strain evidence="3">KCTC 12848</strain>
    </source>
</reference>
<accession>A0ABW5E771</accession>
<evidence type="ECO:0000256" key="1">
    <source>
        <dbReference type="SAM" id="Phobius"/>
    </source>
</evidence>
<keyword evidence="1" id="KW-0472">Membrane</keyword>
<dbReference type="RefSeq" id="WP_265722249.1">
    <property type="nucleotide sequence ID" value="NZ_JAPIVK010000020.1"/>
</dbReference>
<feature type="transmembrane region" description="Helical" evidence="1">
    <location>
        <begin position="144"/>
        <end position="161"/>
    </location>
</feature>
<feature type="transmembrane region" description="Helical" evidence="1">
    <location>
        <begin position="238"/>
        <end position="255"/>
    </location>
</feature>
<dbReference type="PIRSF" id="PIRSF009141">
    <property type="entry name" value="UCP009141"/>
    <property type="match status" value="1"/>
</dbReference>
<feature type="transmembrane region" description="Helical" evidence="1">
    <location>
        <begin position="70"/>
        <end position="90"/>
    </location>
</feature>
<evidence type="ECO:0000313" key="3">
    <source>
        <dbReference type="Proteomes" id="UP001597425"/>
    </source>
</evidence>
<dbReference type="EMBL" id="JBHUJD010000002">
    <property type="protein sequence ID" value="MFD2309147.1"/>
    <property type="molecule type" value="Genomic_DNA"/>
</dbReference>
<sequence>MPLYSMLREFWLFGLKQAYACMFGGFLLAVMIVTKYWYPLEFLHRYDFIFLAAVGFQVFLLLFRFETLREALVIVVFHLVATVMELFKTADAIGSWVYPEAYLFGIGNVPLFTGFMYSAVGSYLARIWRILEFRYSGYPDNRPAIVLVILIYLNFFTHHFIPDLRWLLLGWTAVLFWRTQIYFRVDSAYRRMPLLLGWLLVALFIWLAENIATFVNIWVYPSQSATWSMVPLAKLSSWYLLMLLSFVLVSLVHGLRSATADSLRAGDAALN</sequence>
<name>A0ABW5E771_9GAMM</name>
<dbReference type="Proteomes" id="UP001597425">
    <property type="component" value="Unassembled WGS sequence"/>
</dbReference>
<keyword evidence="1" id="KW-1133">Transmembrane helix</keyword>
<proteinExistence type="predicted"/>
<feature type="transmembrane region" description="Helical" evidence="1">
    <location>
        <begin position="195"/>
        <end position="218"/>
    </location>
</feature>
<keyword evidence="1" id="KW-0812">Transmembrane</keyword>
<protein>
    <submittedName>
        <fullName evidence="2">DUF817 domain-containing protein</fullName>
    </submittedName>
</protein>